<dbReference type="EMBL" id="AIDX01000001">
    <property type="protein sequence ID" value="EIQ81523.1"/>
    <property type="molecule type" value="Genomic_DNA"/>
</dbReference>
<proteinExistence type="predicted"/>
<evidence type="ECO:0000313" key="3">
    <source>
        <dbReference type="Proteomes" id="UP000004423"/>
    </source>
</evidence>
<evidence type="ECO:0008006" key="4">
    <source>
        <dbReference type="Google" id="ProtNLM"/>
    </source>
</evidence>
<accession>A0AAV3FQU6</accession>
<keyword evidence="1" id="KW-0812">Transmembrane</keyword>
<name>A0AAV3FQU6_STRCB</name>
<dbReference type="Proteomes" id="UP000004423">
    <property type="component" value="Unassembled WGS sequence"/>
</dbReference>
<dbReference type="AlphaFoldDB" id="A0AAV3FQU6"/>
<protein>
    <recommendedName>
        <fullName evidence="4">Phage membrane protein</fullName>
    </recommendedName>
</protein>
<comment type="caution">
    <text evidence="2">The sequence shown here is derived from an EMBL/GenBank/DDBJ whole genome shotgun (WGS) entry which is preliminary data.</text>
</comment>
<feature type="transmembrane region" description="Helical" evidence="1">
    <location>
        <begin position="7"/>
        <end position="28"/>
    </location>
</feature>
<evidence type="ECO:0000256" key="1">
    <source>
        <dbReference type="SAM" id="Phobius"/>
    </source>
</evidence>
<evidence type="ECO:0000313" key="2">
    <source>
        <dbReference type="EMBL" id="EIQ81523.1"/>
    </source>
</evidence>
<reference evidence="2 3" key="1">
    <citation type="journal article" date="2012" name="PLoS ONE">
        <title>Gene Repertoire Evolution of Streptococcus pyogenes Inferred from Phylogenomic Analysis with Streptococcus canis and Streptococcus dysgalactiae.</title>
        <authorList>
            <person name="Lefebure T."/>
            <person name="Richards V.P."/>
            <person name="Lang P."/>
            <person name="Pavinski-Bitar P."/>
            <person name="Stanhope M.J."/>
        </authorList>
    </citation>
    <scope>NUCLEOTIDE SEQUENCE [LARGE SCALE GENOMIC DNA]</scope>
    <source>
        <strain evidence="2 3">FSL Z3-227</strain>
    </source>
</reference>
<organism evidence="2 3">
    <name type="scientific">Streptococcus canis FSL Z3-227</name>
    <dbReference type="NCBI Taxonomy" id="482234"/>
    <lineage>
        <taxon>Bacteria</taxon>
        <taxon>Bacillati</taxon>
        <taxon>Bacillota</taxon>
        <taxon>Bacilli</taxon>
        <taxon>Lactobacillales</taxon>
        <taxon>Streptococcaceae</taxon>
        <taxon>Streptococcus</taxon>
    </lineage>
</organism>
<keyword evidence="1" id="KW-0472">Membrane</keyword>
<sequence length="37" mass="4241">MRKAITQLAVIIAIIVLYFPLAVVALIFCPFFEEEEE</sequence>
<gene>
    <name evidence="2" type="ORF">SCAZ3_03825</name>
</gene>
<keyword evidence="1" id="KW-1133">Transmembrane helix</keyword>